<dbReference type="InterPro" id="IPR027417">
    <property type="entry name" value="P-loop_NTPase"/>
</dbReference>
<dbReference type="CDD" id="cd07302">
    <property type="entry name" value="CHD"/>
    <property type="match status" value="1"/>
</dbReference>
<dbReference type="InterPro" id="IPR011990">
    <property type="entry name" value="TPR-like_helical_dom_sf"/>
</dbReference>
<dbReference type="Gene3D" id="3.30.70.1230">
    <property type="entry name" value="Nucleotide cyclase"/>
    <property type="match status" value="1"/>
</dbReference>
<accession>A0ABX2ENF7</accession>
<dbReference type="Gene3D" id="1.25.40.10">
    <property type="entry name" value="Tetratricopeptide repeat domain"/>
    <property type="match status" value="1"/>
</dbReference>
<name>A0ABX2ENF7_9BURK</name>
<evidence type="ECO:0000313" key="4">
    <source>
        <dbReference type="EMBL" id="NRF70163.1"/>
    </source>
</evidence>
<proteinExistence type="predicted"/>
<dbReference type="PANTHER" id="PTHR16305">
    <property type="entry name" value="TESTICULAR SOLUBLE ADENYLYL CYCLASE"/>
    <property type="match status" value="1"/>
</dbReference>
<sequence length="1070" mass="114731">MRFEELLDAAAQLLQRRRRISGRALQREYALDDPTLADLMHELVDVLGLADVDAQGILQARTFAPPPALPTEPERRLLTVMFCDIVGSTRLAGTLDPEDWRDLLHLFQRESASLLQPAGGHIAQVLGDGLLVYFGWPQAHEDDAERAVHVALALQPALQRAFPARLRAIHPGGLQVRIGIHTGIVVVGEVGIGDRRELLALGEAPNLAAHIQAFAAPGTVLVSDTTLRLLRGGFIAQDLGPHRLKDGAPPIRLAWVQGEHHPADRRPAEQVPLVGQDERLASLHQAWQAASAGAGRAVTLRGEPGLGKTRLAGTLRAAAQAAGAETIVLRCSAFHRQSPLYPLVELLARRTGLDAQASEDELVARLGAVIDEAGLAPAQALPLLAALIAPGSHAAQPTATLTPTELMRDTLAQLQPWLAGRTGPRLLLCEDVHWADPSTLRLLQQLVATVTHRPGLLLLLTQRTDFDPPWHVGRDTELIELPRLSPDEIRLLVQQLARAEQHALPGPLLERIVETADGVPLYAEEILRAVLQAPGTDQGWPEQVPATLTASLSARLDRLGTGKAVAQAAALLGREFSFETLAAVSELPVPALSLALHQLVSTGLLRRRGVAPQARYVFRHALLQAAAEESLLKSARRTLHLRIGDTLQAQFPGLRELEPETLARHFSEGGDAMRALPLWRHAGERTLARSAVIEALAHLDQGMALLDALDAGDARDRAELGLQVLRLAALRASQGVAAAATGAAAERAAGLARALHEDNALITALNGLYSFHMVRGECAAALAPAREMLRLADTLDDPTIEMISHRALGAVSFHIADPLNARAHLERALALYDPQRHAQLAHTQGIDHRVMAGNFMALTLLMLGEDDAARALQDELIAHAEAIAHAHSLGQALVFGCLLLSILGDGVGLAARAAHTARVGREHGFALIAGAGRFFEGAALLHGGDPAAALPAMREGAAAWWGTGARNYRAHGEMLMAQAELALGRLDDARALLRAAHEGIAQTGETWLEAELRRAEALMLREADGDAPCERRLMEALRLAQAQHALGWQRRCRQALQALQANGAASTSTP</sequence>
<dbReference type="SUPFAM" id="SSF48452">
    <property type="entry name" value="TPR-like"/>
    <property type="match status" value="1"/>
</dbReference>
<dbReference type="InterPro" id="IPR029787">
    <property type="entry name" value="Nucleotide_cyclase"/>
</dbReference>
<keyword evidence="5" id="KW-1185">Reference proteome</keyword>
<dbReference type="PANTHER" id="PTHR16305:SF28">
    <property type="entry name" value="GUANYLATE CYCLASE DOMAIN-CONTAINING PROTEIN"/>
    <property type="match status" value="1"/>
</dbReference>
<evidence type="ECO:0000256" key="1">
    <source>
        <dbReference type="ARBA" id="ARBA00022741"/>
    </source>
</evidence>
<evidence type="ECO:0000256" key="2">
    <source>
        <dbReference type="ARBA" id="ARBA00022840"/>
    </source>
</evidence>
<dbReference type="Pfam" id="PF13191">
    <property type="entry name" value="AAA_16"/>
    <property type="match status" value="1"/>
</dbReference>
<gene>
    <name evidence="4" type="ORF">HLB44_24455</name>
</gene>
<comment type="caution">
    <text evidence="4">The sequence shown here is derived from an EMBL/GenBank/DDBJ whole genome shotgun (WGS) entry which is preliminary data.</text>
</comment>
<dbReference type="EMBL" id="JABRWJ010000007">
    <property type="protein sequence ID" value="NRF70163.1"/>
    <property type="molecule type" value="Genomic_DNA"/>
</dbReference>
<evidence type="ECO:0000313" key="5">
    <source>
        <dbReference type="Proteomes" id="UP000737171"/>
    </source>
</evidence>
<protein>
    <submittedName>
        <fullName evidence="4">AAA family ATPase</fullName>
    </submittedName>
</protein>
<feature type="domain" description="Guanylate cyclase" evidence="3">
    <location>
        <begin position="79"/>
        <end position="212"/>
    </location>
</feature>
<organism evidence="4 5">
    <name type="scientific">Pseudaquabacterium terrae</name>
    <dbReference type="NCBI Taxonomy" id="2732868"/>
    <lineage>
        <taxon>Bacteria</taxon>
        <taxon>Pseudomonadati</taxon>
        <taxon>Pseudomonadota</taxon>
        <taxon>Betaproteobacteria</taxon>
        <taxon>Burkholderiales</taxon>
        <taxon>Sphaerotilaceae</taxon>
        <taxon>Pseudaquabacterium</taxon>
    </lineage>
</organism>
<dbReference type="Proteomes" id="UP000737171">
    <property type="component" value="Unassembled WGS sequence"/>
</dbReference>
<dbReference type="SUPFAM" id="SSF55073">
    <property type="entry name" value="Nucleotide cyclase"/>
    <property type="match status" value="1"/>
</dbReference>
<evidence type="ECO:0000259" key="3">
    <source>
        <dbReference type="PROSITE" id="PS50125"/>
    </source>
</evidence>
<dbReference type="SMART" id="SM00044">
    <property type="entry name" value="CYCc"/>
    <property type="match status" value="1"/>
</dbReference>
<keyword evidence="2" id="KW-0067">ATP-binding</keyword>
<dbReference type="RefSeq" id="WP_173128492.1">
    <property type="nucleotide sequence ID" value="NZ_JABRWJ010000007.1"/>
</dbReference>
<reference evidence="4 5" key="1">
    <citation type="submission" date="2020-05" db="EMBL/GenBank/DDBJ databases">
        <title>Aquincola sp. isolate from soil.</title>
        <authorList>
            <person name="Han J."/>
            <person name="Kim D.-U."/>
        </authorList>
    </citation>
    <scope>NUCLEOTIDE SEQUENCE [LARGE SCALE GENOMIC DNA]</scope>
    <source>
        <strain evidence="4 5">S2</strain>
    </source>
</reference>
<dbReference type="PROSITE" id="PS50125">
    <property type="entry name" value="GUANYLATE_CYCLASE_2"/>
    <property type="match status" value="1"/>
</dbReference>
<dbReference type="InterPro" id="IPR041664">
    <property type="entry name" value="AAA_16"/>
</dbReference>
<dbReference type="Gene3D" id="3.40.50.300">
    <property type="entry name" value="P-loop containing nucleotide triphosphate hydrolases"/>
    <property type="match status" value="1"/>
</dbReference>
<dbReference type="SUPFAM" id="SSF52540">
    <property type="entry name" value="P-loop containing nucleoside triphosphate hydrolases"/>
    <property type="match status" value="1"/>
</dbReference>
<keyword evidence="1" id="KW-0547">Nucleotide-binding</keyword>
<dbReference type="Pfam" id="PF00211">
    <property type="entry name" value="Guanylate_cyc"/>
    <property type="match status" value="1"/>
</dbReference>
<dbReference type="InterPro" id="IPR001054">
    <property type="entry name" value="A/G_cyclase"/>
</dbReference>